<comment type="caution">
    <text evidence="1">The sequence shown here is derived from an EMBL/GenBank/DDBJ whole genome shotgun (WGS) entry which is preliminary data.</text>
</comment>
<reference evidence="1 2" key="1">
    <citation type="submission" date="2024-04" db="EMBL/GenBank/DDBJ databases">
        <title>whole genome sequencing of Lutimonas vermicola strain IMCC1616.</title>
        <authorList>
            <person name="Bae S.S."/>
        </authorList>
    </citation>
    <scope>NUCLEOTIDE SEQUENCE [LARGE SCALE GENOMIC DNA]</scope>
    <source>
        <strain evidence="1 2">IMCC1616</strain>
    </source>
</reference>
<keyword evidence="2" id="KW-1185">Reference proteome</keyword>
<dbReference type="Proteomes" id="UP001474120">
    <property type="component" value="Unassembled WGS sequence"/>
</dbReference>
<organism evidence="1 2">
    <name type="scientific">Lutimonas vermicola</name>
    <dbReference type="NCBI Taxonomy" id="414288"/>
    <lineage>
        <taxon>Bacteria</taxon>
        <taxon>Pseudomonadati</taxon>
        <taxon>Bacteroidota</taxon>
        <taxon>Flavobacteriia</taxon>
        <taxon>Flavobacteriales</taxon>
        <taxon>Flavobacteriaceae</taxon>
        <taxon>Lutimonas</taxon>
    </lineage>
</organism>
<dbReference type="NCBIfam" id="NF033205">
    <property type="entry name" value="IPExxxVDY"/>
    <property type="match status" value="1"/>
</dbReference>
<accession>A0ABU9L563</accession>
<evidence type="ECO:0000313" key="2">
    <source>
        <dbReference type="Proteomes" id="UP001474120"/>
    </source>
</evidence>
<proteinExistence type="predicted"/>
<evidence type="ECO:0000313" key="1">
    <source>
        <dbReference type="EMBL" id="MEL4456626.1"/>
    </source>
</evidence>
<dbReference type="RefSeq" id="WP_342160791.1">
    <property type="nucleotide sequence ID" value="NZ_JBCDNA010000003.1"/>
</dbReference>
<dbReference type="EMBL" id="JBCDNA010000003">
    <property type="protein sequence ID" value="MEL4456626.1"/>
    <property type="molecule type" value="Genomic_DNA"/>
</dbReference>
<sequence>MSKIHSIDFEYDHDYTLIGIHSVLADYRMAFFLNHYLNIQLRRYKDDLDFKSRNCSFPLYKFEDETAFTTWSLIANKHVFTENVRAGGGNLFPEETKISYLIPEKKRVDYFIKINGLKDDTEFNTVLTGINKINNIMATYAVDPMDLKSRDNLIF</sequence>
<gene>
    <name evidence="1" type="ORF">AABB81_12020</name>
</gene>
<protein>
    <submittedName>
        <fullName evidence="1">IPExxxVDY family protein</fullName>
    </submittedName>
</protein>
<dbReference type="InterPro" id="IPR047690">
    <property type="entry name" value="IPExxxVDY_fam"/>
</dbReference>
<name>A0ABU9L563_9FLAO</name>